<dbReference type="AlphaFoldDB" id="A0A9D1SNC0"/>
<evidence type="ECO:0000256" key="1">
    <source>
        <dbReference type="ARBA" id="ARBA00009684"/>
    </source>
</evidence>
<dbReference type="PIRSF" id="PIRSF010376">
    <property type="entry name" value="IspE"/>
    <property type="match status" value="1"/>
</dbReference>
<keyword evidence="5 9" id="KW-0547">Nucleotide-binding</keyword>
<evidence type="ECO:0000313" key="12">
    <source>
        <dbReference type="EMBL" id="HIU68390.1"/>
    </source>
</evidence>
<dbReference type="InterPro" id="IPR014721">
    <property type="entry name" value="Ribsml_uS5_D2-typ_fold_subgr"/>
</dbReference>
<comment type="pathway">
    <text evidence="9">Isoprenoid biosynthesis; isopentenyl diphosphate biosynthesis via DXP pathway; isopentenyl diphosphate from 1-deoxy-D-xylulose 5-phosphate: step 3/6.</text>
</comment>
<evidence type="ECO:0000256" key="7">
    <source>
        <dbReference type="ARBA" id="ARBA00022840"/>
    </source>
</evidence>
<dbReference type="Proteomes" id="UP000824125">
    <property type="component" value="Unassembled WGS sequence"/>
</dbReference>
<protein>
    <recommendedName>
        <fullName evidence="3 9">4-diphosphocytidyl-2-C-methyl-D-erythritol kinase</fullName>
        <shortName evidence="9">CMK</shortName>
        <ecNumber evidence="2 9">2.7.1.148</ecNumber>
    </recommendedName>
    <alternativeName>
        <fullName evidence="8 9">4-(cytidine-5'-diphospho)-2-C-methyl-D-erythritol kinase</fullName>
    </alternativeName>
</protein>
<keyword evidence="7 9" id="KW-0067">ATP-binding</keyword>
<dbReference type="NCBIfam" id="TIGR00154">
    <property type="entry name" value="ispE"/>
    <property type="match status" value="1"/>
</dbReference>
<keyword evidence="6 9" id="KW-0418">Kinase</keyword>
<organism evidence="12 13">
    <name type="scientific">Candidatus Scybalenecus merdavium</name>
    <dbReference type="NCBI Taxonomy" id="2840939"/>
    <lineage>
        <taxon>Bacteria</taxon>
        <taxon>Bacillati</taxon>
        <taxon>Bacillota</taxon>
        <taxon>Clostridia</taxon>
        <taxon>Eubacteriales</taxon>
        <taxon>Oscillospiraceae</taxon>
        <taxon>Oscillospiraceae incertae sedis</taxon>
        <taxon>Candidatus Scybalenecus</taxon>
    </lineage>
</organism>
<evidence type="ECO:0000256" key="2">
    <source>
        <dbReference type="ARBA" id="ARBA00012052"/>
    </source>
</evidence>
<keyword evidence="4 9" id="KW-0808">Transferase</keyword>
<evidence type="ECO:0000256" key="5">
    <source>
        <dbReference type="ARBA" id="ARBA00022741"/>
    </source>
</evidence>
<feature type="binding site" evidence="9">
    <location>
        <begin position="96"/>
        <end position="106"/>
    </location>
    <ligand>
        <name>ATP</name>
        <dbReference type="ChEBI" id="CHEBI:30616"/>
    </ligand>
</feature>
<gene>
    <name evidence="9" type="primary">ispE</name>
    <name evidence="12" type="ORF">IAD23_00340</name>
</gene>
<dbReference type="Gene3D" id="3.30.70.890">
    <property type="entry name" value="GHMP kinase, C-terminal domain"/>
    <property type="match status" value="1"/>
</dbReference>
<evidence type="ECO:0000256" key="6">
    <source>
        <dbReference type="ARBA" id="ARBA00022777"/>
    </source>
</evidence>
<evidence type="ECO:0000256" key="3">
    <source>
        <dbReference type="ARBA" id="ARBA00017473"/>
    </source>
</evidence>
<evidence type="ECO:0000256" key="9">
    <source>
        <dbReference type="HAMAP-Rule" id="MF_00061"/>
    </source>
</evidence>
<accession>A0A9D1SNC0</accession>
<comment type="caution">
    <text evidence="12">The sequence shown here is derived from an EMBL/GenBank/DDBJ whole genome shotgun (WGS) entry which is preliminary data.</text>
</comment>
<sequence length="294" mass="31506">MKLKLNAYAKINLMLDIVGRRDNGYHDLFMIMQSVSLHDIVTLTVDQKKHGIALTCSKPGVPTDASNTAYKAAKAFFKFTGIRPCGVQIDLVKNIPHAAGLAGGSADAAAVLYGLNKIFETKLSDQALTELGLLVGSDVPYCIFGGTKLVQGVGDVINKLKSMPACSIVLAKPEAGVSTAAAYQKYDTDGKQHTPQKFPVLCAVQTSDLEAISAGLANVFEQFIEVPQRVEIKRIMLDCGALGTCMSGSGPTVFGLFAQQEAAEKAAEVLRQQMQDVFVCRPVPCGCKIVKKYE</sequence>
<evidence type="ECO:0000259" key="11">
    <source>
        <dbReference type="Pfam" id="PF08544"/>
    </source>
</evidence>
<comment type="similarity">
    <text evidence="1 9">Belongs to the GHMP kinase family. IspE subfamily.</text>
</comment>
<comment type="function">
    <text evidence="9">Catalyzes the phosphorylation of the position 2 hydroxy group of 4-diphosphocytidyl-2C-methyl-D-erythritol.</text>
</comment>
<evidence type="ECO:0000313" key="13">
    <source>
        <dbReference type="Proteomes" id="UP000824125"/>
    </source>
</evidence>
<reference evidence="12" key="1">
    <citation type="submission" date="2020-10" db="EMBL/GenBank/DDBJ databases">
        <authorList>
            <person name="Gilroy R."/>
        </authorList>
    </citation>
    <scope>NUCLEOTIDE SEQUENCE</scope>
    <source>
        <strain evidence="12">CHK176-6737</strain>
    </source>
</reference>
<dbReference type="InterPro" id="IPR020568">
    <property type="entry name" value="Ribosomal_Su5_D2-typ_SF"/>
</dbReference>
<feature type="domain" description="GHMP kinase N-terminal" evidence="10">
    <location>
        <begin position="67"/>
        <end position="146"/>
    </location>
</feature>
<dbReference type="GO" id="GO:0019288">
    <property type="term" value="P:isopentenyl diphosphate biosynthetic process, methylerythritol 4-phosphate pathway"/>
    <property type="evidence" value="ECO:0007669"/>
    <property type="project" value="UniProtKB-UniRule"/>
</dbReference>
<proteinExistence type="inferred from homology"/>
<dbReference type="PANTHER" id="PTHR43527">
    <property type="entry name" value="4-DIPHOSPHOCYTIDYL-2-C-METHYL-D-ERYTHRITOL KINASE, CHLOROPLASTIC"/>
    <property type="match status" value="1"/>
</dbReference>
<dbReference type="HAMAP" id="MF_00061">
    <property type="entry name" value="IspE"/>
    <property type="match status" value="1"/>
</dbReference>
<dbReference type="InterPro" id="IPR036554">
    <property type="entry name" value="GHMP_kinase_C_sf"/>
</dbReference>
<dbReference type="InterPro" id="IPR004424">
    <property type="entry name" value="IspE"/>
</dbReference>
<evidence type="ECO:0000256" key="8">
    <source>
        <dbReference type="ARBA" id="ARBA00032554"/>
    </source>
</evidence>
<dbReference type="Pfam" id="PF08544">
    <property type="entry name" value="GHMP_kinases_C"/>
    <property type="match status" value="1"/>
</dbReference>
<feature type="domain" description="GHMP kinase C-terminal" evidence="11">
    <location>
        <begin position="210"/>
        <end position="274"/>
    </location>
</feature>
<dbReference type="GO" id="GO:0050515">
    <property type="term" value="F:4-(cytidine 5'-diphospho)-2-C-methyl-D-erythritol kinase activity"/>
    <property type="evidence" value="ECO:0007669"/>
    <property type="project" value="UniProtKB-UniRule"/>
</dbReference>
<evidence type="ECO:0000259" key="10">
    <source>
        <dbReference type="Pfam" id="PF00288"/>
    </source>
</evidence>
<dbReference type="GO" id="GO:0005524">
    <property type="term" value="F:ATP binding"/>
    <property type="evidence" value="ECO:0007669"/>
    <property type="project" value="UniProtKB-UniRule"/>
</dbReference>
<dbReference type="Gene3D" id="3.30.230.10">
    <property type="match status" value="1"/>
</dbReference>
<evidence type="ECO:0000256" key="4">
    <source>
        <dbReference type="ARBA" id="ARBA00022679"/>
    </source>
</evidence>
<feature type="active site" evidence="9">
    <location>
        <position position="138"/>
    </location>
</feature>
<dbReference type="EMBL" id="DVNM01000002">
    <property type="protein sequence ID" value="HIU68390.1"/>
    <property type="molecule type" value="Genomic_DNA"/>
</dbReference>
<dbReference type="PANTHER" id="PTHR43527:SF2">
    <property type="entry name" value="4-DIPHOSPHOCYTIDYL-2-C-METHYL-D-ERYTHRITOL KINASE, CHLOROPLASTIC"/>
    <property type="match status" value="1"/>
</dbReference>
<dbReference type="InterPro" id="IPR013750">
    <property type="entry name" value="GHMP_kinase_C_dom"/>
</dbReference>
<dbReference type="SUPFAM" id="SSF54211">
    <property type="entry name" value="Ribosomal protein S5 domain 2-like"/>
    <property type="match status" value="1"/>
</dbReference>
<reference evidence="12" key="2">
    <citation type="journal article" date="2021" name="PeerJ">
        <title>Extensive microbial diversity within the chicken gut microbiome revealed by metagenomics and culture.</title>
        <authorList>
            <person name="Gilroy R."/>
            <person name="Ravi A."/>
            <person name="Getino M."/>
            <person name="Pursley I."/>
            <person name="Horton D.L."/>
            <person name="Alikhan N.F."/>
            <person name="Baker D."/>
            <person name="Gharbi K."/>
            <person name="Hall N."/>
            <person name="Watson M."/>
            <person name="Adriaenssens E.M."/>
            <person name="Foster-Nyarko E."/>
            <person name="Jarju S."/>
            <person name="Secka A."/>
            <person name="Antonio M."/>
            <person name="Oren A."/>
            <person name="Chaudhuri R.R."/>
            <person name="La Ragione R."/>
            <person name="Hildebrand F."/>
            <person name="Pallen M.J."/>
        </authorList>
    </citation>
    <scope>NUCLEOTIDE SEQUENCE</scope>
    <source>
        <strain evidence="12">CHK176-6737</strain>
    </source>
</reference>
<name>A0A9D1SNC0_9FIRM</name>
<dbReference type="InterPro" id="IPR006204">
    <property type="entry name" value="GHMP_kinase_N_dom"/>
</dbReference>
<dbReference type="Pfam" id="PF00288">
    <property type="entry name" value="GHMP_kinases_N"/>
    <property type="match status" value="1"/>
</dbReference>
<dbReference type="EC" id="2.7.1.148" evidence="2 9"/>
<feature type="active site" evidence="9">
    <location>
        <position position="10"/>
    </location>
</feature>
<comment type="catalytic activity">
    <reaction evidence="9">
        <text>4-CDP-2-C-methyl-D-erythritol + ATP = 4-CDP-2-C-methyl-D-erythritol 2-phosphate + ADP + H(+)</text>
        <dbReference type="Rhea" id="RHEA:18437"/>
        <dbReference type="ChEBI" id="CHEBI:15378"/>
        <dbReference type="ChEBI" id="CHEBI:30616"/>
        <dbReference type="ChEBI" id="CHEBI:57823"/>
        <dbReference type="ChEBI" id="CHEBI:57919"/>
        <dbReference type="ChEBI" id="CHEBI:456216"/>
        <dbReference type="EC" id="2.7.1.148"/>
    </reaction>
</comment>
<dbReference type="SUPFAM" id="SSF55060">
    <property type="entry name" value="GHMP Kinase, C-terminal domain"/>
    <property type="match status" value="1"/>
</dbReference>
<keyword evidence="9" id="KW-0414">Isoprene biosynthesis</keyword>
<dbReference type="GO" id="GO:0016114">
    <property type="term" value="P:terpenoid biosynthetic process"/>
    <property type="evidence" value="ECO:0007669"/>
    <property type="project" value="UniProtKB-UniRule"/>
</dbReference>